<reference evidence="4" key="2">
    <citation type="submission" date="2020-09" db="EMBL/GenBank/DDBJ databases">
        <authorList>
            <person name="Sun Q."/>
            <person name="Zhou Y."/>
        </authorList>
    </citation>
    <scope>NUCLEOTIDE SEQUENCE</scope>
    <source>
        <strain evidence="4">CGMCC 1.15425</strain>
    </source>
</reference>
<keyword evidence="5" id="KW-1185">Reference proteome</keyword>
<evidence type="ECO:0000256" key="1">
    <source>
        <dbReference type="ARBA" id="ARBA00022723"/>
    </source>
</evidence>
<dbReference type="PANTHER" id="PTHR35303:SF5">
    <property type="entry name" value="OS02G0197800 PROTEIN"/>
    <property type="match status" value="1"/>
</dbReference>
<protein>
    <recommendedName>
        <fullName evidence="3">Gamma-butyrobetaine hydroxylase-like N-terminal domain-containing protein</fullName>
    </recommendedName>
</protein>
<dbReference type="InterPro" id="IPR010376">
    <property type="entry name" value="GBBH-like_N"/>
</dbReference>
<feature type="domain" description="Gamma-butyrobetaine hydroxylase-like N-terminal" evidence="3">
    <location>
        <begin position="7"/>
        <end position="91"/>
    </location>
</feature>
<dbReference type="PANTHER" id="PTHR35303">
    <property type="entry name" value="OS02G0197800 PROTEIN"/>
    <property type="match status" value="1"/>
</dbReference>
<dbReference type="Pfam" id="PF06155">
    <property type="entry name" value="GBBH-like_N"/>
    <property type="match status" value="1"/>
</dbReference>
<reference evidence="4" key="1">
    <citation type="journal article" date="2014" name="Int. J. Syst. Evol. Microbiol.">
        <title>Complete genome sequence of Corynebacterium casei LMG S-19264T (=DSM 44701T), isolated from a smear-ripened cheese.</title>
        <authorList>
            <consortium name="US DOE Joint Genome Institute (JGI-PGF)"/>
            <person name="Walter F."/>
            <person name="Albersmeier A."/>
            <person name="Kalinowski J."/>
            <person name="Ruckert C."/>
        </authorList>
    </citation>
    <scope>NUCLEOTIDE SEQUENCE</scope>
    <source>
        <strain evidence="4">CGMCC 1.15425</strain>
    </source>
</reference>
<dbReference type="Proteomes" id="UP000627715">
    <property type="component" value="Unassembled WGS sequence"/>
</dbReference>
<name>A0A916QJI9_9GAMM</name>
<evidence type="ECO:0000259" key="3">
    <source>
        <dbReference type="Pfam" id="PF06155"/>
    </source>
</evidence>
<proteinExistence type="predicted"/>
<keyword evidence="1" id="KW-0479">Metal-binding</keyword>
<sequence length="140" mass="16050">MTVPSDIRLRRRTAVLELDYADGTHFQLPAELLRVHAPSADVQGHGNSPGELVSGKRHVTIDDIQPVGHYAIQLFFSDGHHSGIYHWEYLHSLGENQQQLWQQYLERLKNAGKNRDDDTVELRNAVQVINIVDPHNRDQR</sequence>
<dbReference type="AlphaFoldDB" id="A0A916QJI9"/>
<dbReference type="OrthoDB" id="9794178at2"/>
<keyword evidence="2" id="KW-0408">Iron</keyword>
<gene>
    <name evidence="4" type="ORF">GCM10011403_18590</name>
</gene>
<dbReference type="Gene3D" id="3.30.2020.30">
    <property type="match status" value="1"/>
</dbReference>
<dbReference type="RefSeq" id="WP_068810906.1">
    <property type="nucleotide sequence ID" value="NZ_BMIY01000007.1"/>
</dbReference>
<comment type="caution">
    <text evidence="4">The sequence shown here is derived from an EMBL/GenBank/DDBJ whole genome shotgun (WGS) entry which is preliminary data.</text>
</comment>
<dbReference type="GO" id="GO:0046872">
    <property type="term" value="F:metal ion binding"/>
    <property type="evidence" value="ECO:0007669"/>
    <property type="project" value="UniProtKB-KW"/>
</dbReference>
<dbReference type="InterPro" id="IPR038492">
    <property type="entry name" value="GBBH-like_N_sf"/>
</dbReference>
<dbReference type="EMBL" id="BMIY01000007">
    <property type="protein sequence ID" value="GFZ76028.1"/>
    <property type="molecule type" value="Genomic_DNA"/>
</dbReference>
<evidence type="ECO:0000313" key="5">
    <source>
        <dbReference type="Proteomes" id="UP000627715"/>
    </source>
</evidence>
<evidence type="ECO:0000256" key="2">
    <source>
        <dbReference type="ARBA" id="ARBA00023004"/>
    </source>
</evidence>
<organism evidence="4 5">
    <name type="scientific">Pseudohongiella nitratireducens</name>
    <dbReference type="NCBI Taxonomy" id="1768907"/>
    <lineage>
        <taxon>Bacteria</taxon>
        <taxon>Pseudomonadati</taxon>
        <taxon>Pseudomonadota</taxon>
        <taxon>Gammaproteobacteria</taxon>
        <taxon>Pseudomonadales</taxon>
        <taxon>Pseudohongiellaceae</taxon>
        <taxon>Pseudohongiella</taxon>
    </lineage>
</organism>
<evidence type="ECO:0000313" key="4">
    <source>
        <dbReference type="EMBL" id="GFZ76028.1"/>
    </source>
</evidence>
<accession>A0A916QJI9</accession>